<keyword evidence="3" id="KW-1185">Reference proteome</keyword>
<evidence type="ECO:0008006" key="4">
    <source>
        <dbReference type="Google" id="ProtNLM"/>
    </source>
</evidence>
<gene>
    <name evidence="2" type="ORF">GDO54_008452</name>
</gene>
<dbReference type="EMBL" id="DYDO01000003">
    <property type="protein sequence ID" value="DBA28031.1"/>
    <property type="molecule type" value="Genomic_DNA"/>
</dbReference>
<evidence type="ECO:0000256" key="1">
    <source>
        <dbReference type="SAM" id="SignalP"/>
    </source>
</evidence>
<dbReference type="Proteomes" id="UP001181693">
    <property type="component" value="Unassembled WGS sequence"/>
</dbReference>
<comment type="caution">
    <text evidence="2">The sequence shown here is derived from an EMBL/GenBank/DDBJ whole genome shotgun (WGS) entry which is preliminary data.</text>
</comment>
<protein>
    <recommendedName>
        <fullName evidence="4">Secreted protein</fullName>
    </recommendedName>
</protein>
<reference evidence="2" key="1">
    <citation type="thesis" date="2020" institute="ProQuest LLC" country="789 East Eisenhower Parkway, Ann Arbor, MI, USA">
        <title>Comparative Genomics and Chromosome Evolution.</title>
        <authorList>
            <person name="Mudd A.B."/>
        </authorList>
    </citation>
    <scope>NUCLEOTIDE SEQUENCE</scope>
    <source>
        <strain evidence="2">1538</strain>
        <tissue evidence="2">Blood</tissue>
    </source>
</reference>
<sequence length="85" mass="9807">MKRLFFLYLYGIQLTSALTLKTPRSTILLLPIFTNHNLPVPMLILLLCQNHAPVQFRSLSRALHPVIISQLVLRKIKYTMIMCSV</sequence>
<dbReference type="AlphaFoldDB" id="A0AAV3AFF6"/>
<feature type="chain" id="PRO_5043842195" description="Secreted protein" evidence="1">
    <location>
        <begin position="18"/>
        <end position="85"/>
    </location>
</feature>
<evidence type="ECO:0000313" key="3">
    <source>
        <dbReference type="Proteomes" id="UP001181693"/>
    </source>
</evidence>
<name>A0AAV3AFF6_PYXAD</name>
<accession>A0AAV3AFF6</accession>
<keyword evidence="1" id="KW-0732">Signal</keyword>
<evidence type="ECO:0000313" key="2">
    <source>
        <dbReference type="EMBL" id="DBA28031.1"/>
    </source>
</evidence>
<organism evidence="2 3">
    <name type="scientific">Pyxicephalus adspersus</name>
    <name type="common">African bullfrog</name>
    <dbReference type="NCBI Taxonomy" id="30357"/>
    <lineage>
        <taxon>Eukaryota</taxon>
        <taxon>Metazoa</taxon>
        <taxon>Chordata</taxon>
        <taxon>Craniata</taxon>
        <taxon>Vertebrata</taxon>
        <taxon>Euteleostomi</taxon>
        <taxon>Amphibia</taxon>
        <taxon>Batrachia</taxon>
        <taxon>Anura</taxon>
        <taxon>Neobatrachia</taxon>
        <taxon>Ranoidea</taxon>
        <taxon>Pyxicephalidae</taxon>
        <taxon>Pyxicephalinae</taxon>
        <taxon>Pyxicephalus</taxon>
    </lineage>
</organism>
<proteinExistence type="predicted"/>
<feature type="signal peptide" evidence="1">
    <location>
        <begin position="1"/>
        <end position="17"/>
    </location>
</feature>